<keyword evidence="16 17" id="KW-0464">Manganese</keyword>
<dbReference type="Gene3D" id="3.90.550.10">
    <property type="entry name" value="Spore Coat Polysaccharide Biosynthesis Protein SpsA, Chain A"/>
    <property type="match status" value="1"/>
</dbReference>
<evidence type="ECO:0000256" key="15">
    <source>
        <dbReference type="ARBA" id="ARBA00023180"/>
    </source>
</evidence>
<feature type="region of interest" description="Disordered" evidence="18">
    <location>
        <begin position="38"/>
        <end position="57"/>
    </location>
</feature>
<comment type="pathway">
    <text evidence="3 17">Protein modification; protein glycosylation.</text>
</comment>
<keyword evidence="5 17" id="KW-0328">Glycosyltransferase</keyword>
<evidence type="ECO:0000256" key="10">
    <source>
        <dbReference type="ARBA" id="ARBA00022968"/>
    </source>
</evidence>
<dbReference type="FunFam" id="3.90.550.10:FF:000021">
    <property type="entry name" value="Polypeptide N-acetylgalactosaminyltransferase"/>
    <property type="match status" value="1"/>
</dbReference>
<reference evidence="20" key="1">
    <citation type="submission" date="2022-01" db="EMBL/GenBank/DDBJ databases">
        <title>Genome Sequence Resource for Two Populations of Ditylenchus destructor, the Migratory Endoparasitic Phytonematode.</title>
        <authorList>
            <person name="Zhang H."/>
            <person name="Lin R."/>
            <person name="Xie B."/>
        </authorList>
    </citation>
    <scope>NUCLEOTIDE SEQUENCE</scope>
    <source>
        <strain evidence="20">BazhouSP</strain>
    </source>
</reference>
<name>A0AAD4N8N9_9BILA</name>
<dbReference type="InterPro" id="IPR000772">
    <property type="entry name" value="Ricin_B_lectin"/>
</dbReference>
<evidence type="ECO:0000256" key="4">
    <source>
        <dbReference type="ARBA" id="ARBA00005680"/>
    </source>
</evidence>
<dbReference type="GO" id="GO:0004653">
    <property type="term" value="F:polypeptide N-acetylgalactosaminyltransferase activity"/>
    <property type="evidence" value="ECO:0007669"/>
    <property type="project" value="UniProtKB-ARBA"/>
</dbReference>
<dbReference type="GO" id="GO:0006493">
    <property type="term" value="P:protein O-linked glycosylation"/>
    <property type="evidence" value="ECO:0007669"/>
    <property type="project" value="TreeGrafter"/>
</dbReference>
<keyword evidence="21" id="KW-1185">Reference proteome</keyword>
<evidence type="ECO:0000256" key="9">
    <source>
        <dbReference type="ARBA" id="ARBA00022734"/>
    </source>
</evidence>
<dbReference type="Proteomes" id="UP001201812">
    <property type="component" value="Unassembled WGS sequence"/>
</dbReference>
<proteinExistence type="inferred from homology"/>
<evidence type="ECO:0000256" key="5">
    <source>
        <dbReference type="ARBA" id="ARBA00022676"/>
    </source>
</evidence>
<keyword evidence="11 17" id="KW-1133">Transmembrane helix</keyword>
<keyword evidence="7 17" id="KW-0812">Transmembrane</keyword>
<evidence type="ECO:0000256" key="13">
    <source>
        <dbReference type="ARBA" id="ARBA00023136"/>
    </source>
</evidence>
<keyword evidence="9 17" id="KW-0430">Lectin</keyword>
<dbReference type="Pfam" id="PF00652">
    <property type="entry name" value="Ricin_B_lectin"/>
    <property type="match status" value="1"/>
</dbReference>
<keyword evidence="12 17" id="KW-0333">Golgi apparatus</keyword>
<dbReference type="Gene3D" id="2.80.10.50">
    <property type="match status" value="1"/>
</dbReference>
<dbReference type="SMART" id="SM00458">
    <property type="entry name" value="RICIN"/>
    <property type="match status" value="1"/>
</dbReference>
<feature type="domain" description="Ricin B lectin" evidence="19">
    <location>
        <begin position="438"/>
        <end position="566"/>
    </location>
</feature>
<dbReference type="GO" id="GO:0000139">
    <property type="term" value="C:Golgi membrane"/>
    <property type="evidence" value="ECO:0007669"/>
    <property type="project" value="UniProtKB-SubCell"/>
</dbReference>
<keyword evidence="13 17" id="KW-0472">Membrane</keyword>
<evidence type="ECO:0000313" key="21">
    <source>
        <dbReference type="Proteomes" id="UP001201812"/>
    </source>
</evidence>
<comment type="subcellular location">
    <subcellularLocation>
        <location evidence="2 17">Golgi apparatus membrane</location>
        <topology evidence="2 17">Single-pass type II membrane protein</topology>
    </subcellularLocation>
</comment>
<dbReference type="GO" id="GO:0046872">
    <property type="term" value="F:metal ion binding"/>
    <property type="evidence" value="ECO:0007669"/>
    <property type="project" value="UniProtKB-KW"/>
</dbReference>
<evidence type="ECO:0000256" key="12">
    <source>
        <dbReference type="ARBA" id="ARBA00023034"/>
    </source>
</evidence>
<sequence>MLKLFRIKALLVAVVLVWFTGITYFLLKDYATEPPPPVDDSKPALYNNDDDASLASQPLPSVMENSIIQPKPTNRVKWKDFDTTSYLEKGKLKEGEDRYQANKFNQAASDAVQFNRTVPDSREKSCQYLKFDTDSLPPTSIIITFHNEARSTLLRTIMSAFARSPGSLLREIILVDDFSKDENVGKDLTAISGVTVIRNTVREGAAIAKAPVLTFLDSHCECNVRWLEPLLERIVENEKAVVAPVIDVINMDSFNYVAASADLRGGFGWNLVFKWEFLSKDAKAHRKAHRTDPIKTPVMAGGLFMIRREWFDTLGTYDMGMDVWGGENLELSFRVWQCGGSLEIIPCSRVGHVFRKQHPYTFPGGSGNVFQKNTRRAAEVWLDEYKEHYLNTVPAARFVNFGDISARKAIREQLQCKDFSWYLQEVYPELKVPKKEDGRRVMIQHSDYCLDTLGNFNENQMPGVYRCHGTGGNQEWVYSSKSGTLKHAGSKFCLLLDESGKVTNRACDKAKPRWILPTSASPGLVHIGDKCLALIPKTRISVQPEEISLQTMPCDSSDDRQLWTSKVLN</sequence>
<evidence type="ECO:0000259" key="19">
    <source>
        <dbReference type="SMART" id="SM00458"/>
    </source>
</evidence>
<evidence type="ECO:0000256" key="6">
    <source>
        <dbReference type="ARBA" id="ARBA00022679"/>
    </source>
</evidence>
<dbReference type="PANTHER" id="PTHR11675:SF119">
    <property type="entry name" value="POLYPEPTIDE N-ACETYLGALACTOSAMINYLTRANSFERASE 2"/>
    <property type="match status" value="1"/>
</dbReference>
<keyword evidence="14 17" id="KW-1015">Disulfide bond</keyword>
<evidence type="ECO:0000256" key="16">
    <source>
        <dbReference type="ARBA" id="ARBA00023211"/>
    </source>
</evidence>
<evidence type="ECO:0000256" key="14">
    <source>
        <dbReference type="ARBA" id="ARBA00023157"/>
    </source>
</evidence>
<dbReference type="SUPFAM" id="SSF50370">
    <property type="entry name" value="Ricin B-like lectins"/>
    <property type="match status" value="1"/>
</dbReference>
<dbReference type="CDD" id="cd02510">
    <property type="entry name" value="pp-GalNAc-T"/>
    <property type="match status" value="1"/>
</dbReference>
<keyword evidence="15" id="KW-0325">Glycoprotein</keyword>
<dbReference type="InterPro" id="IPR029044">
    <property type="entry name" value="Nucleotide-diphossugar_trans"/>
</dbReference>
<dbReference type="PROSITE" id="PS50231">
    <property type="entry name" value="RICIN_B_LECTIN"/>
    <property type="match status" value="1"/>
</dbReference>
<dbReference type="SUPFAM" id="SSF53448">
    <property type="entry name" value="Nucleotide-diphospho-sugar transferases"/>
    <property type="match status" value="1"/>
</dbReference>
<dbReference type="PANTHER" id="PTHR11675">
    <property type="entry name" value="N-ACETYLGALACTOSAMINYLTRANSFERASE"/>
    <property type="match status" value="1"/>
</dbReference>
<keyword evidence="10" id="KW-0735">Signal-anchor</keyword>
<comment type="similarity">
    <text evidence="4 17">Belongs to the glycosyltransferase 2 family. GalNAc-T subfamily.</text>
</comment>
<evidence type="ECO:0000256" key="8">
    <source>
        <dbReference type="ARBA" id="ARBA00022723"/>
    </source>
</evidence>
<accession>A0AAD4N8N9</accession>
<keyword evidence="8" id="KW-0479">Metal-binding</keyword>
<evidence type="ECO:0000256" key="2">
    <source>
        <dbReference type="ARBA" id="ARBA00004323"/>
    </source>
</evidence>
<dbReference type="EC" id="2.4.1.-" evidence="17"/>
<evidence type="ECO:0000313" key="20">
    <source>
        <dbReference type="EMBL" id="KAI1719153.1"/>
    </source>
</evidence>
<evidence type="ECO:0000256" key="18">
    <source>
        <dbReference type="SAM" id="MobiDB-lite"/>
    </source>
</evidence>
<dbReference type="InterPro" id="IPR035992">
    <property type="entry name" value="Ricin_B-like_lectins"/>
</dbReference>
<evidence type="ECO:0000256" key="11">
    <source>
        <dbReference type="ARBA" id="ARBA00022989"/>
    </source>
</evidence>
<evidence type="ECO:0000256" key="17">
    <source>
        <dbReference type="RuleBase" id="RU361242"/>
    </source>
</evidence>
<protein>
    <recommendedName>
        <fullName evidence="17">Polypeptide N-acetylgalactosaminyltransferase</fullName>
        <ecNumber evidence="17">2.4.1.-</ecNumber>
    </recommendedName>
    <alternativeName>
        <fullName evidence="17">Protein-UDP acetylgalactosaminyltransferase</fullName>
    </alternativeName>
</protein>
<evidence type="ECO:0000256" key="3">
    <source>
        <dbReference type="ARBA" id="ARBA00004922"/>
    </source>
</evidence>
<keyword evidence="6 17" id="KW-0808">Transferase</keyword>
<dbReference type="EMBL" id="JAKKPZ010000007">
    <property type="protein sequence ID" value="KAI1719153.1"/>
    <property type="molecule type" value="Genomic_DNA"/>
</dbReference>
<comment type="cofactor">
    <cofactor evidence="1 17">
        <name>Mn(2+)</name>
        <dbReference type="ChEBI" id="CHEBI:29035"/>
    </cofactor>
</comment>
<evidence type="ECO:0000256" key="7">
    <source>
        <dbReference type="ARBA" id="ARBA00022692"/>
    </source>
</evidence>
<dbReference type="InterPro" id="IPR045885">
    <property type="entry name" value="GalNAc-T"/>
</dbReference>
<dbReference type="InterPro" id="IPR001173">
    <property type="entry name" value="Glyco_trans_2-like"/>
</dbReference>
<comment type="caution">
    <text evidence="20">The sequence shown here is derived from an EMBL/GenBank/DDBJ whole genome shotgun (WGS) entry which is preliminary data.</text>
</comment>
<dbReference type="Pfam" id="PF00535">
    <property type="entry name" value="Glycos_transf_2"/>
    <property type="match status" value="1"/>
</dbReference>
<dbReference type="GO" id="GO:0030246">
    <property type="term" value="F:carbohydrate binding"/>
    <property type="evidence" value="ECO:0007669"/>
    <property type="project" value="UniProtKB-KW"/>
</dbReference>
<organism evidence="20 21">
    <name type="scientific">Ditylenchus destructor</name>
    <dbReference type="NCBI Taxonomy" id="166010"/>
    <lineage>
        <taxon>Eukaryota</taxon>
        <taxon>Metazoa</taxon>
        <taxon>Ecdysozoa</taxon>
        <taxon>Nematoda</taxon>
        <taxon>Chromadorea</taxon>
        <taxon>Rhabditida</taxon>
        <taxon>Tylenchina</taxon>
        <taxon>Tylenchomorpha</taxon>
        <taxon>Sphaerularioidea</taxon>
        <taxon>Anguinidae</taxon>
        <taxon>Anguininae</taxon>
        <taxon>Ditylenchus</taxon>
    </lineage>
</organism>
<dbReference type="AlphaFoldDB" id="A0AAD4N8N9"/>
<feature type="transmembrane region" description="Helical" evidence="17">
    <location>
        <begin position="7"/>
        <end position="27"/>
    </location>
</feature>
<gene>
    <name evidence="20" type="ORF">DdX_06281</name>
</gene>
<evidence type="ECO:0000256" key="1">
    <source>
        <dbReference type="ARBA" id="ARBA00001936"/>
    </source>
</evidence>